<evidence type="ECO:0000256" key="1">
    <source>
        <dbReference type="SAM" id="MobiDB-lite"/>
    </source>
</evidence>
<dbReference type="Proteomes" id="UP001303046">
    <property type="component" value="Unassembled WGS sequence"/>
</dbReference>
<evidence type="ECO:0000313" key="3">
    <source>
        <dbReference type="Proteomes" id="UP001303046"/>
    </source>
</evidence>
<dbReference type="EMBL" id="JAVFWL010000001">
    <property type="protein sequence ID" value="KAK6725553.1"/>
    <property type="molecule type" value="Genomic_DNA"/>
</dbReference>
<comment type="caution">
    <text evidence="2">The sequence shown here is derived from an EMBL/GenBank/DDBJ whole genome shotgun (WGS) entry which is preliminary data.</text>
</comment>
<gene>
    <name evidence="2" type="primary">Necator_chrI.g206</name>
    <name evidence="2" type="ORF">RB195_004085</name>
</gene>
<protein>
    <submittedName>
        <fullName evidence="2">Uncharacterized protein</fullName>
    </submittedName>
</protein>
<evidence type="ECO:0000313" key="2">
    <source>
        <dbReference type="EMBL" id="KAK6725553.1"/>
    </source>
</evidence>
<proteinExistence type="predicted"/>
<feature type="compositionally biased region" description="Basic and acidic residues" evidence="1">
    <location>
        <begin position="49"/>
        <end position="59"/>
    </location>
</feature>
<accession>A0ABR1BKA4</accession>
<keyword evidence="3" id="KW-1185">Reference proteome</keyword>
<sequence>MHGNVPISTAKRRLRITKRKTAVKNKVNGRNGRSNCSHLPLSLPPRSMANEHDVAEASRTRNARPAAADEALCHSKLIAATPSVSHTSLKIEFAQATHEHQHNRIIIGGVCMRNKAADEAGINSNRQKVFLFGENVQQHEGLI</sequence>
<feature type="region of interest" description="Disordered" evidence="1">
    <location>
        <begin position="45"/>
        <end position="66"/>
    </location>
</feature>
<organism evidence="2 3">
    <name type="scientific">Necator americanus</name>
    <name type="common">Human hookworm</name>
    <dbReference type="NCBI Taxonomy" id="51031"/>
    <lineage>
        <taxon>Eukaryota</taxon>
        <taxon>Metazoa</taxon>
        <taxon>Ecdysozoa</taxon>
        <taxon>Nematoda</taxon>
        <taxon>Chromadorea</taxon>
        <taxon>Rhabditida</taxon>
        <taxon>Rhabditina</taxon>
        <taxon>Rhabditomorpha</taxon>
        <taxon>Strongyloidea</taxon>
        <taxon>Ancylostomatidae</taxon>
        <taxon>Bunostominae</taxon>
        <taxon>Necator</taxon>
    </lineage>
</organism>
<reference evidence="2 3" key="1">
    <citation type="submission" date="2023-08" db="EMBL/GenBank/DDBJ databases">
        <title>A Necator americanus chromosomal reference genome.</title>
        <authorList>
            <person name="Ilik V."/>
            <person name="Petrzelkova K.J."/>
            <person name="Pardy F."/>
            <person name="Fuh T."/>
            <person name="Niatou-Singa F.S."/>
            <person name="Gouil Q."/>
            <person name="Baker L."/>
            <person name="Ritchie M.E."/>
            <person name="Jex A.R."/>
            <person name="Gazzola D."/>
            <person name="Li H."/>
            <person name="Toshio Fujiwara R."/>
            <person name="Zhan B."/>
            <person name="Aroian R.V."/>
            <person name="Pafco B."/>
            <person name="Schwarz E.M."/>
        </authorList>
    </citation>
    <scope>NUCLEOTIDE SEQUENCE [LARGE SCALE GENOMIC DNA]</scope>
    <source>
        <strain evidence="2 3">Aroian</strain>
        <tissue evidence="2">Whole animal</tissue>
    </source>
</reference>
<name>A0ABR1BKA4_NECAM</name>